<reference evidence="1" key="1">
    <citation type="submission" date="2009-08" db="EMBL/GenBank/DDBJ databases">
        <authorList>
            <person name="Cheung F."/>
            <person name="Xiao Y."/>
            <person name="Chan A."/>
            <person name="Moskal W."/>
            <person name="Town C.D."/>
        </authorList>
    </citation>
    <scope>NUCLEOTIDE SEQUENCE</scope>
</reference>
<organism evidence="1">
    <name type="scientific">Glycine max</name>
    <name type="common">Soybean</name>
    <name type="synonym">Glycine hispida</name>
    <dbReference type="NCBI Taxonomy" id="3847"/>
    <lineage>
        <taxon>Eukaryota</taxon>
        <taxon>Viridiplantae</taxon>
        <taxon>Streptophyta</taxon>
        <taxon>Embryophyta</taxon>
        <taxon>Tracheophyta</taxon>
        <taxon>Spermatophyta</taxon>
        <taxon>Magnoliopsida</taxon>
        <taxon>eudicotyledons</taxon>
        <taxon>Gunneridae</taxon>
        <taxon>Pentapetalae</taxon>
        <taxon>rosids</taxon>
        <taxon>fabids</taxon>
        <taxon>Fabales</taxon>
        <taxon>Fabaceae</taxon>
        <taxon>Papilionoideae</taxon>
        <taxon>50 kb inversion clade</taxon>
        <taxon>NPAAA clade</taxon>
        <taxon>indigoferoid/millettioid clade</taxon>
        <taxon>Phaseoleae</taxon>
        <taxon>Glycine</taxon>
        <taxon>Glycine subgen. Soja</taxon>
    </lineage>
</organism>
<dbReference type="AlphaFoldDB" id="C6T178"/>
<proteinExistence type="evidence at transcript level"/>
<accession>C6T178</accession>
<name>C6T178_SOYBN</name>
<sequence length="120" mass="13926">MGYASYLFLKSAELDSLVLSVQDGKCGIEMAEIFGDVIIALKLQHEVLGVARNGGEELVNLKHLRLYHPLVPLTRRRTRRRRRRRRIRLFLALFTHGINQKLRNAKFFVLRFSLGLQARP</sequence>
<feature type="non-terminal residue" evidence="1">
    <location>
        <position position="120"/>
    </location>
</feature>
<dbReference type="EMBL" id="BT091184">
    <property type="protein sequence ID" value="ACU15295.1"/>
    <property type="molecule type" value="mRNA"/>
</dbReference>
<protein>
    <submittedName>
        <fullName evidence="1">Uncharacterized protein</fullName>
    </submittedName>
</protein>
<evidence type="ECO:0000313" key="1">
    <source>
        <dbReference type="EMBL" id="ACU15295.1"/>
    </source>
</evidence>